<evidence type="ECO:0000313" key="1">
    <source>
        <dbReference type="EMBL" id="CAF9921181.1"/>
    </source>
</evidence>
<evidence type="ECO:0000313" key="2">
    <source>
        <dbReference type="Proteomes" id="UP000664521"/>
    </source>
</evidence>
<dbReference type="OrthoDB" id="545169at2759"/>
<reference evidence="1" key="1">
    <citation type="submission" date="2021-03" db="EMBL/GenBank/DDBJ databases">
        <authorList>
            <person name="Tagirdzhanova G."/>
        </authorList>
    </citation>
    <scope>NUCLEOTIDE SEQUENCE</scope>
</reference>
<comment type="caution">
    <text evidence="1">The sequence shown here is derived from an EMBL/GenBank/DDBJ whole genome shotgun (WGS) entry which is preliminary data.</text>
</comment>
<accession>A0A8H3FAQ2</accession>
<proteinExistence type="predicted"/>
<protein>
    <submittedName>
        <fullName evidence="1">Uncharacterized protein</fullName>
    </submittedName>
</protein>
<dbReference type="GO" id="GO:0016491">
    <property type="term" value="F:oxidoreductase activity"/>
    <property type="evidence" value="ECO:0007669"/>
    <property type="project" value="InterPro"/>
</dbReference>
<gene>
    <name evidence="1" type="ORF">HETSPECPRED_004457</name>
</gene>
<dbReference type="EMBL" id="CAJPDS010000027">
    <property type="protein sequence ID" value="CAF9921181.1"/>
    <property type="molecule type" value="Genomic_DNA"/>
</dbReference>
<dbReference type="PANTHER" id="PTHR36124">
    <property type="match status" value="1"/>
</dbReference>
<dbReference type="AlphaFoldDB" id="A0A8H3FAQ2"/>
<dbReference type="Proteomes" id="UP000664521">
    <property type="component" value="Unassembled WGS sequence"/>
</dbReference>
<keyword evidence="2" id="KW-1185">Reference proteome</keyword>
<dbReference type="PANTHER" id="PTHR36124:SF1">
    <property type="entry name" value="ER-BOUND OXYGENASE MPAB_MPAB'_RUBBER OXYGENASE CATALYTIC DOMAIN-CONTAINING PROTEIN"/>
    <property type="match status" value="1"/>
</dbReference>
<organism evidence="1 2">
    <name type="scientific">Heterodermia speciosa</name>
    <dbReference type="NCBI Taxonomy" id="116794"/>
    <lineage>
        <taxon>Eukaryota</taxon>
        <taxon>Fungi</taxon>
        <taxon>Dikarya</taxon>
        <taxon>Ascomycota</taxon>
        <taxon>Pezizomycotina</taxon>
        <taxon>Lecanoromycetes</taxon>
        <taxon>OSLEUM clade</taxon>
        <taxon>Lecanoromycetidae</taxon>
        <taxon>Caliciales</taxon>
        <taxon>Physciaceae</taxon>
        <taxon>Heterodermia</taxon>
    </lineage>
</organism>
<sequence>MLYVRKLLLRYLTLPRPDSLRNLWIEPTHDSRSRRYHLYDYLAHPWYIKPTLRRRWGPGAWITRLLGYKVPGDDGDKYHPDGYTIAEIGPRELSGKGLEEMSKTRLRLTSADFGGCPFSPF</sequence>
<name>A0A8H3FAQ2_9LECA</name>
<dbReference type="InterPro" id="IPR046366">
    <property type="entry name" value="MPAB"/>
</dbReference>